<sequence>MLLEVLKLLKDLNDIKRLPKALESLKKSFVNQLPLLQQRKRKVDLVPEKVPTLAASAKVDGGNSPPFAWAYWFDPTCLISSILSTPSIKGQMFFGMAHFVDEPQEFYHSMSWASSIRLTSGEYAYYPDHTPIFPSDFVQYICQSPSCPCSKEATHRGRVYCVGKNYTSNAIEGEVTVLV</sequence>
<dbReference type="OrthoDB" id="4207238at2759"/>
<reference evidence="1 2" key="1">
    <citation type="submission" date="2016-04" db="EMBL/GenBank/DDBJ databases">
        <title>A degradative enzymes factory behind the ericoid mycorrhizal symbiosis.</title>
        <authorList>
            <consortium name="DOE Joint Genome Institute"/>
            <person name="Martino E."/>
            <person name="Morin E."/>
            <person name="Grelet G."/>
            <person name="Kuo A."/>
            <person name="Kohler A."/>
            <person name="Daghino S."/>
            <person name="Barry K."/>
            <person name="Choi C."/>
            <person name="Cichocki N."/>
            <person name="Clum A."/>
            <person name="Copeland A."/>
            <person name="Hainaut M."/>
            <person name="Haridas S."/>
            <person name="Labutti K."/>
            <person name="Lindquist E."/>
            <person name="Lipzen A."/>
            <person name="Khouja H.-R."/>
            <person name="Murat C."/>
            <person name="Ohm R."/>
            <person name="Olson A."/>
            <person name="Spatafora J."/>
            <person name="Veneault-Fourrey C."/>
            <person name="Henrissat B."/>
            <person name="Grigoriev I."/>
            <person name="Martin F."/>
            <person name="Perotto S."/>
        </authorList>
    </citation>
    <scope>NUCLEOTIDE SEQUENCE [LARGE SCALE GENOMIC DNA]</scope>
    <source>
        <strain evidence="1 2">F</strain>
    </source>
</reference>
<gene>
    <name evidence="1" type="ORF">L207DRAFT_585769</name>
</gene>
<keyword evidence="2" id="KW-1185">Reference proteome</keyword>
<dbReference type="Proteomes" id="UP000235786">
    <property type="component" value="Unassembled WGS sequence"/>
</dbReference>
<proteinExistence type="predicted"/>
<dbReference type="EMBL" id="KZ613949">
    <property type="protein sequence ID" value="PMD37433.1"/>
    <property type="molecule type" value="Genomic_DNA"/>
</dbReference>
<protein>
    <submittedName>
        <fullName evidence="1">Uncharacterized protein</fullName>
    </submittedName>
</protein>
<accession>A0A2J6RG05</accession>
<evidence type="ECO:0000313" key="1">
    <source>
        <dbReference type="EMBL" id="PMD37433.1"/>
    </source>
</evidence>
<organism evidence="1 2">
    <name type="scientific">Hyaloscypha variabilis (strain UAMH 11265 / GT02V1 / F)</name>
    <name type="common">Meliniomyces variabilis</name>
    <dbReference type="NCBI Taxonomy" id="1149755"/>
    <lineage>
        <taxon>Eukaryota</taxon>
        <taxon>Fungi</taxon>
        <taxon>Dikarya</taxon>
        <taxon>Ascomycota</taxon>
        <taxon>Pezizomycotina</taxon>
        <taxon>Leotiomycetes</taxon>
        <taxon>Helotiales</taxon>
        <taxon>Hyaloscyphaceae</taxon>
        <taxon>Hyaloscypha</taxon>
        <taxon>Hyaloscypha variabilis</taxon>
    </lineage>
</organism>
<name>A0A2J6RG05_HYAVF</name>
<evidence type="ECO:0000313" key="2">
    <source>
        <dbReference type="Proteomes" id="UP000235786"/>
    </source>
</evidence>
<dbReference type="AlphaFoldDB" id="A0A2J6RG05"/>